<dbReference type="Proteomes" id="UP001500804">
    <property type="component" value="Unassembled WGS sequence"/>
</dbReference>
<dbReference type="InterPro" id="IPR050129">
    <property type="entry name" value="Zn_alcohol_dh"/>
</dbReference>
<dbReference type="PROSITE" id="PS00059">
    <property type="entry name" value="ADH_ZINC"/>
    <property type="match status" value="1"/>
</dbReference>
<dbReference type="InterPro" id="IPR036291">
    <property type="entry name" value="NAD(P)-bd_dom_sf"/>
</dbReference>
<feature type="domain" description="Enoyl reductase (ER)" evidence="6">
    <location>
        <begin position="7"/>
        <end position="334"/>
    </location>
</feature>
<dbReference type="SUPFAM" id="SSF50129">
    <property type="entry name" value="GroES-like"/>
    <property type="match status" value="1"/>
</dbReference>
<keyword evidence="2 5" id="KW-0479">Metal-binding</keyword>
<accession>A0ABP9NT33</accession>
<keyword evidence="8" id="KW-1185">Reference proteome</keyword>
<dbReference type="InterPro" id="IPR002328">
    <property type="entry name" value="ADH_Zn_CS"/>
</dbReference>
<comment type="caution">
    <text evidence="7">The sequence shown here is derived from an EMBL/GenBank/DDBJ whole genome shotgun (WGS) entry which is preliminary data.</text>
</comment>
<dbReference type="SUPFAM" id="SSF51735">
    <property type="entry name" value="NAD(P)-binding Rossmann-fold domains"/>
    <property type="match status" value="1"/>
</dbReference>
<dbReference type="Gene3D" id="3.40.50.720">
    <property type="entry name" value="NAD(P)-binding Rossmann-like Domain"/>
    <property type="match status" value="1"/>
</dbReference>
<dbReference type="InterPro" id="IPR020843">
    <property type="entry name" value="ER"/>
</dbReference>
<dbReference type="InterPro" id="IPR013149">
    <property type="entry name" value="ADH-like_C"/>
</dbReference>
<dbReference type="Pfam" id="PF08240">
    <property type="entry name" value="ADH_N"/>
    <property type="match status" value="1"/>
</dbReference>
<sequence length="354" mass="36640">MRQVVVGSAEDIRVDEVPRPGPPGPGQVLVASRLVGICGTDVHAAAGHHPFIDRPYRPGHEVVGVVERVGEGVSDLAPGDRVVLEPNLACGTCRQCRAGRYNICRELAVFGCQTPGGMADAFVVDRDRLHAVPAGMSDELAALVEPLATPVHAVRTAGVRAGSRVAVLGAGPIGLLVLVAARAAGAEVVVVTDVLGEKLERARRLGADEALRADAPDLVERAAAVLRGADVVFDCVSSASSMAQAVELVDKGGTVVVVGIAAGPTSIPLHLVQDREITVVGSLMYVREDVERAIALLSTGVVAADDLVTAVFPLERAAEAFAASADPRQVKVLVSVRPQLRGGRSAGPAPRRRG</sequence>
<comment type="similarity">
    <text evidence="5">Belongs to the zinc-containing alcohol dehydrogenase family.</text>
</comment>
<keyword evidence="4" id="KW-0560">Oxidoreductase</keyword>
<dbReference type="PANTHER" id="PTHR43401">
    <property type="entry name" value="L-THREONINE 3-DEHYDROGENASE"/>
    <property type="match status" value="1"/>
</dbReference>
<organism evidence="7 8">
    <name type="scientific">Pseudonocardia adelaidensis</name>
    <dbReference type="NCBI Taxonomy" id="648754"/>
    <lineage>
        <taxon>Bacteria</taxon>
        <taxon>Bacillati</taxon>
        <taxon>Actinomycetota</taxon>
        <taxon>Actinomycetes</taxon>
        <taxon>Pseudonocardiales</taxon>
        <taxon>Pseudonocardiaceae</taxon>
        <taxon>Pseudonocardia</taxon>
    </lineage>
</organism>
<evidence type="ECO:0000256" key="3">
    <source>
        <dbReference type="ARBA" id="ARBA00022833"/>
    </source>
</evidence>
<evidence type="ECO:0000313" key="7">
    <source>
        <dbReference type="EMBL" id="GAA5133382.1"/>
    </source>
</evidence>
<protein>
    <submittedName>
        <fullName evidence="7">Alcohol dehydrogenase catalytic domain-containing protein</fullName>
    </submittedName>
</protein>
<dbReference type="SMART" id="SM00829">
    <property type="entry name" value="PKS_ER"/>
    <property type="match status" value="1"/>
</dbReference>
<dbReference type="Pfam" id="PF00107">
    <property type="entry name" value="ADH_zinc_N"/>
    <property type="match status" value="1"/>
</dbReference>
<name>A0ABP9NT33_9PSEU</name>
<evidence type="ECO:0000256" key="1">
    <source>
        <dbReference type="ARBA" id="ARBA00001947"/>
    </source>
</evidence>
<dbReference type="InterPro" id="IPR013154">
    <property type="entry name" value="ADH-like_N"/>
</dbReference>
<gene>
    <name evidence="7" type="ORF">GCM10023320_59440</name>
</gene>
<evidence type="ECO:0000256" key="2">
    <source>
        <dbReference type="ARBA" id="ARBA00022723"/>
    </source>
</evidence>
<dbReference type="RefSeq" id="WP_345609440.1">
    <property type="nucleotide sequence ID" value="NZ_BAABJO010000027.1"/>
</dbReference>
<dbReference type="EMBL" id="BAABJO010000027">
    <property type="protein sequence ID" value="GAA5133382.1"/>
    <property type="molecule type" value="Genomic_DNA"/>
</dbReference>
<reference evidence="8" key="1">
    <citation type="journal article" date="2019" name="Int. J. Syst. Evol. Microbiol.">
        <title>The Global Catalogue of Microorganisms (GCM) 10K type strain sequencing project: providing services to taxonomists for standard genome sequencing and annotation.</title>
        <authorList>
            <consortium name="The Broad Institute Genomics Platform"/>
            <consortium name="The Broad Institute Genome Sequencing Center for Infectious Disease"/>
            <person name="Wu L."/>
            <person name="Ma J."/>
        </authorList>
    </citation>
    <scope>NUCLEOTIDE SEQUENCE [LARGE SCALE GENOMIC DNA]</scope>
    <source>
        <strain evidence="8">JCM 18302</strain>
    </source>
</reference>
<dbReference type="PANTHER" id="PTHR43401:SF2">
    <property type="entry name" value="L-THREONINE 3-DEHYDROGENASE"/>
    <property type="match status" value="1"/>
</dbReference>
<dbReference type="Gene3D" id="3.90.180.10">
    <property type="entry name" value="Medium-chain alcohol dehydrogenases, catalytic domain"/>
    <property type="match status" value="1"/>
</dbReference>
<evidence type="ECO:0000256" key="4">
    <source>
        <dbReference type="ARBA" id="ARBA00023002"/>
    </source>
</evidence>
<dbReference type="InterPro" id="IPR011032">
    <property type="entry name" value="GroES-like_sf"/>
</dbReference>
<evidence type="ECO:0000259" key="6">
    <source>
        <dbReference type="SMART" id="SM00829"/>
    </source>
</evidence>
<comment type="cofactor">
    <cofactor evidence="1 5">
        <name>Zn(2+)</name>
        <dbReference type="ChEBI" id="CHEBI:29105"/>
    </cofactor>
</comment>
<evidence type="ECO:0000313" key="8">
    <source>
        <dbReference type="Proteomes" id="UP001500804"/>
    </source>
</evidence>
<evidence type="ECO:0000256" key="5">
    <source>
        <dbReference type="RuleBase" id="RU361277"/>
    </source>
</evidence>
<keyword evidence="3 5" id="KW-0862">Zinc</keyword>
<proteinExistence type="inferred from homology"/>